<dbReference type="Proteomes" id="UP000237105">
    <property type="component" value="Unassembled WGS sequence"/>
</dbReference>
<dbReference type="OrthoDB" id="187139at2759"/>
<keyword evidence="3" id="KW-0134">Cell wall</keyword>
<proteinExistence type="inferred from homology"/>
<keyword evidence="11" id="KW-1185">Reference proteome</keyword>
<dbReference type="SUPFAM" id="SSF51126">
    <property type="entry name" value="Pectin lyase-like"/>
    <property type="match status" value="1"/>
</dbReference>
<gene>
    <name evidence="10" type="ORF">PanWU01x14_130590</name>
</gene>
<protein>
    <submittedName>
        <fullName evidence="10">Glycoside hydrolase</fullName>
    </submittedName>
</protein>
<dbReference type="InterPro" id="IPR011050">
    <property type="entry name" value="Pectin_lyase_fold/virulence"/>
</dbReference>
<dbReference type="InterPro" id="IPR006626">
    <property type="entry name" value="PbH1"/>
</dbReference>
<dbReference type="InterPro" id="IPR000743">
    <property type="entry name" value="Glyco_hydro_28"/>
</dbReference>
<dbReference type="EMBL" id="JXTB01000103">
    <property type="protein sequence ID" value="PON63585.1"/>
    <property type="molecule type" value="Genomic_DNA"/>
</dbReference>
<dbReference type="PANTHER" id="PTHR31375">
    <property type="match status" value="1"/>
</dbReference>
<reference evidence="11" key="1">
    <citation type="submission" date="2016-06" db="EMBL/GenBank/DDBJ databases">
        <title>Parallel loss of symbiosis genes in relatives of nitrogen-fixing non-legume Parasponia.</title>
        <authorList>
            <person name="Van Velzen R."/>
            <person name="Holmer R."/>
            <person name="Bu F."/>
            <person name="Rutten L."/>
            <person name="Van Zeijl A."/>
            <person name="Liu W."/>
            <person name="Santuari L."/>
            <person name="Cao Q."/>
            <person name="Sharma T."/>
            <person name="Shen D."/>
            <person name="Roswanjaya Y."/>
            <person name="Wardhani T."/>
            <person name="Kalhor M.S."/>
            <person name="Jansen J."/>
            <person name="Van den Hoogen J."/>
            <person name="Gungor B."/>
            <person name="Hartog M."/>
            <person name="Hontelez J."/>
            <person name="Verver J."/>
            <person name="Yang W.-C."/>
            <person name="Schijlen E."/>
            <person name="Repin R."/>
            <person name="Schilthuizen M."/>
            <person name="Schranz E."/>
            <person name="Heidstra R."/>
            <person name="Miyata K."/>
            <person name="Fedorova E."/>
            <person name="Kohlen W."/>
            <person name="Bisseling T."/>
            <person name="Smit S."/>
            <person name="Geurts R."/>
        </authorList>
    </citation>
    <scope>NUCLEOTIDE SEQUENCE [LARGE SCALE GENOMIC DNA]</scope>
    <source>
        <strain evidence="11">cv. WU1-14</strain>
    </source>
</reference>
<dbReference type="STRING" id="3476.A0A2P5CRB1"/>
<keyword evidence="5 9" id="KW-0378">Hydrolase</keyword>
<evidence type="ECO:0000256" key="8">
    <source>
        <dbReference type="PROSITE-ProRule" id="PRU10052"/>
    </source>
</evidence>
<dbReference type="SMART" id="SM00710">
    <property type="entry name" value="PbH1"/>
    <property type="match status" value="6"/>
</dbReference>
<keyword evidence="4" id="KW-0964">Secreted</keyword>
<comment type="caution">
    <text evidence="10">The sequence shown here is derived from an EMBL/GenBank/DDBJ whole genome shotgun (WGS) entry which is preliminary data.</text>
</comment>
<name>A0A2P5CRB1_PARAD</name>
<evidence type="ECO:0000256" key="5">
    <source>
        <dbReference type="ARBA" id="ARBA00022801"/>
    </source>
</evidence>
<evidence type="ECO:0000256" key="3">
    <source>
        <dbReference type="ARBA" id="ARBA00022512"/>
    </source>
</evidence>
<organism evidence="10 11">
    <name type="scientific">Parasponia andersonii</name>
    <name type="common">Sponia andersonii</name>
    <dbReference type="NCBI Taxonomy" id="3476"/>
    <lineage>
        <taxon>Eukaryota</taxon>
        <taxon>Viridiplantae</taxon>
        <taxon>Streptophyta</taxon>
        <taxon>Embryophyta</taxon>
        <taxon>Tracheophyta</taxon>
        <taxon>Spermatophyta</taxon>
        <taxon>Magnoliopsida</taxon>
        <taxon>eudicotyledons</taxon>
        <taxon>Gunneridae</taxon>
        <taxon>Pentapetalae</taxon>
        <taxon>rosids</taxon>
        <taxon>fabids</taxon>
        <taxon>Rosales</taxon>
        <taxon>Cannabaceae</taxon>
        <taxon>Parasponia</taxon>
    </lineage>
</organism>
<feature type="active site" evidence="8">
    <location>
        <position position="222"/>
    </location>
</feature>
<evidence type="ECO:0000313" key="11">
    <source>
        <dbReference type="Proteomes" id="UP000237105"/>
    </source>
</evidence>
<evidence type="ECO:0000256" key="2">
    <source>
        <dbReference type="ARBA" id="ARBA00008834"/>
    </source>
</evidence>
<evidence type="ECO:0000313" key="10">
    <source>
        <dbReference type="EMBL" id="PON63585.1"/>
    </source>
</evidence>
<dbReference type="Pfam" id="PF00295">
    <property type="entry name" value="Glyco_hydro_28"/>
    <property type="match status" value="1"/>
</dbReference>
<dbReference type="GO" id="GO:0005975">
    <property type="term" value="P:carbohydrate metabolic process"/>
    <property type="evidence" value="ECO:0007669"/>
    <property type="project" value="InterPro"/>
</dbReference>
<comment type="similarity">
    <text evidence="2 9">Belongs to the glycosyl hydrolase 28 family.</text>
</comment>
<keyword evidence="7" id="KW-0961">Cell wall biogenesis/degradation</keyword>
<dbReference type="AlphaFoldDB" id="A0A2P5CRB1"/>
<dbReference type="FunFam" id="2.160.20.10:FF:000004">
    <property type="entry name" value="Pectin lyase-like superfamily protein"/>
    <property type="match status" value="1"/>
</dbReference>
<evidence type="ECO:0000256" key="7">
    <source>
        <dbReference type="ARBA" id="ARBA00023316"/>
    </source>
</evidence>
<dbReference type="GO" id="GO:0071555">
    <property type="term" value="P:cell wall organization"/>
    <property type="evidence" value="ECO:0007669"/>
    <property type="project" value="UniProtKB-KW"/>
</dbReference>
<dbReference type="GO" id="GO:0004650">
    <property type="term" value="F:polygalacturonase activity"/>
    <property type="evidence" value="ECO:0007669"/>
    <property type="project" value="InterPro"/>
</dbReference>
<evidence type="ECO:0000256" key="9">
    <source>
        <dbReference type="RuleBase" id="RU361169"/>
    </source>
</evidence>
<sequence length="377" mass="40687">MGGKCNPTIFDVTTYGARADIDISQALSNAWKDACSSPGVSKVLIPKGIFKLKKATLEGPCKAPITFHLQGTLQAPTDPSGFKDGDGWVSFQRIDGLTVTGGGTFDGQGQAVWGKRCTQTNYCSKLPINIRFDYVTNSLIRDIVSLDSKQFHINVLGGQNITFLRVRVIAPENSPNTDGIHIGRSVRINITDTTIQTGDDCVSLGDGSKQITVTKVTCGPGHGISIGSLGKYQNEEAVEGVVVRNCTIKNTTNGVRVKTWPDSHDGVASNMHFEDIIMQNVGNPVLIDQEYCPWNQCRGKAPSRIKISNVSFKNIRGTSTTAVAVNLACSSRYPCQNVEIADIDLKYNGNEGPVKSQCKNVKPKITGYHNPAPCTAH</sequence>
<dbReference type="InterPro" id="IPR012334">
    <property type="entry name" value="Pectin_lyas_fold"/>
</dbReference>
<keyword evidence="6 9" id="KW-0326">Glycosidase</keyword>
<dbReference type="Gene3D" id="2.160.20.10">
    <property type="entry name" value="Single-stranded right-handed beta-helix, Pectin lyase-like"/>
    <property type="match status" value="1"/>
</dbReference>
<accession>A0A2P5CRB1</accession>
<comment type="subcellular location">
    <subcellularLocation>
        <location evidence="1">Secreted</location>
        <location evidence="1">Cell wall</location>
    </subcellularLocation>
</comment>
<evidence type="ECO:0000256" key="1">
    <source>
        <dbReference type="ARBA" id="ARBA00004191"/>
    </source>
</evidence>
<evidence type="ECO:0000256" key="6">
    <source>
        <dbReference type="ARBA" id="ARBA00023295"/>
    </source>
</evidence>
<evidence type="ECO:0000256" key="4">
    <source>
        <dbReference type="ARBA" id="ARBA00022525"/>
    </source>
</evidence>
<dbReference type="PROSITE" id="PS00502">
    <property type="entry name" value="POLYGALACTURONASE"/>
    <property type="match status" value="1"/>
</dbReference>